<proteinExistence type="predicted"/>
<dbReference type="EMBL" id="LFIW01001051">
    <property type="protein sequence ID" value="KZL83809.1"/>
    <property type="molecule type" value="Genomic_DNA"/>
</dbReference>
<evidence type="ECO:0000313" key="2">
    <source>
        <dbReference type="EMBL" id="KZL83809.1"/>
    </source>
</evidence>
<dbReference type="GO" id="GO:0003676">
    <property type="term" value="F:nucleic acid binding"/>
    <property type="evidence" value="ECO:0007669"/>
    <property type="project" value="InterPro"/>
</dbReference>
<gene>
    <name evidence="2" type="ORF">CI238_12924</name>
</gene>
<protein>
    <submittedName>
        <fullName evidence="2">Kinesin related protein 1</fullName>
    </submittedName>
</protein>
<reference evidence="2 3" key="1">
    <citation type="submission" date="2015-06" db="EMBL/GenBank/DDBJ databases">
        <title>Survival trade-offs in plant roots during colonization by closely related pathogenic and mutualistic fungi.</title>
        <authorList>
            <person name="Hacquard S."/>
            <person name="Kracher B."/>
            <person name="Hiruma K."/>
            <person name="Weinman A."/>
            <person name="Muench P."/>
            <person name="Garrido Oter R."/>
            <person name="Ver Loren van Themaat E."/>
            <person name="Dallerey J.-F."/>
            <person name="Damm U."/>
            <person name="Henrissat B."/>
            <person name="Lespinet O."/>
            <person name="Thon M."/>
            <person name="Kemen E."/>
            <person name="McHardy A.C."/>
            <person name="Schulze-Lefert P."/>
            <person name="O'Connell R.J."/>
        </authorList>
    </citation>
    <scope>NUCLEOTIDE SEQUENCE [LARGE SCALE GENOMIC DNA]</scope>
    <source>
        <strain evidence="2 3">MAFF 238704</strain>
    </source>
</reference>
<accession>A0A167DFK7</accession>
<dbReference type="InterPro" id="IPR036397">
    <property type="entry name" value="RNaseH_sf"/>
</dbReference>
<organism evidence="2 3">
    <name type="scientific">Colletotrichum incanum</name>
    <name type="common">Soybean anthracnose fungus</name>
    <dbReference type="NCBI Taxonomy" id="1573173"/>
    <lineage>
        <taxon>Eukaryota</taxon>
        <taxon>Fungi</taxon>
        <taxon>Dikarya</taxon>
        <taxon>Ascomycota</taxon>
        <taxon>Pezizomycotina</taxon>
        <taxon>Sordariomycetes</taxon>
        <taxon>Hypocreomycetidae</taxon>
        <taxon>Glomerellales</taxon>
        <taxon>Glomerellaceae</taxon>
        <taxon>Colletotrichum</taxon>
        <taxon>Colletotrichum spaethianum species complex</taxon>
    </lineage>
</organism>
<name>A0A167DFK7_COLIC</name>
<evidence type="ECO:0000313" key="3">
    <source>
        <dbReference type="Proteomes" id="UP000076584"/>
    </source>
</evidence>
<sequence>MGNCFGTPRNGPDANSHQLSANYGSSQPPAYSIDHNQSCRVLKWWEDNGSESRNFKYVIYVVNNSLFNKHQKTAQQGLLEFIHEVAKIQELDVWVKCLDYSQTTEDPATAEEMQLYKDMLASDAQGALKLWEGRKKKNPRAGNLGGNRQQTSEDIVDELIVAALSKFAQEWKLEYILQNRETIIAAPPTIMATGVSKLRAAFEAQARIIALSWSSAGGGLPTVGITLAPDSIPDMTMTSIQNSLERVYKNWTRRKMFENTGRMDGYTMQIISIGSTSGAQWKIIDDLKKGQEDISDHTHLDTERFLRLGPGVDLARKVLLGSTNADIDRDYRGKSNMILYGKDCDVGYTRFSEYEFPCTEQDQSNRTNMNNSIDAPSWPLSKADIRERLEPENRYDLLFSDETHFDFANKAAARIARKEATRYKPKHQQERHEPEGRDKKRLHCWVIGPDYKSSLVGYEGSNNNNGKISQQVYIKDILELYMKKWLDEGKTFVLEEENDSSHGPGQRSKITRAEDPSASPKLALQMAVKAINNTAAPSGIVATLLVFGAYHPHD</sequence>
<keyword evidence="3" id="KW-1185">Reference proteome</keyword>
<dbReference type="AlphaFoldDB" id="A0A167DFK7"/>
<feature type="region of interest" description="Disordered" evidence="1">
    <location>
        <begin position="495"/>
        <end position="517"/>
    </location>
</feature>
<dbReference type="Proteomes" id="UP000076584">
    <property type="component" value="Unassembled WGS sequence"/>
</dbReference>
<dbReference type="Gene3D" id="3.30.420.10">
    <property type="entry name" value="Ribonuclease H-like superfamily/Ribonuclease H"/>
    <property type="match status" value="1"/>
</dbReference>
<comment type="caution">
    <text evidence="2">The sequence shown here is derived from an EMBL/GenBank/DDBJ whole genome shotgun (WGS) entry which is preliminary data.</text>
</comment>
<evidence type="ECO:0000256" key="1">
    <source>
        <dbReference type="SAM" id="MobiDB-lite"/>
    </source>
</evidence>